<comment type="caution">
    <text evidence="1">The sequence shown here is derived from an EMBL/GenBank/DDBJ whole genome shotgun (WGS) entry which is preliminary data.</text>
</comment>
<dbReference type="OrthoDB" id="47375at2759"/>
<sequence>MKIRLSMPYTLRSLRSQKFISIVMLLCMILSTVLCLYLDTILLKASQQLESLHFLEVKSPVNPLDFIEQIYVLSLPERRSRREAMEKLRLALGLNWSYVDAFPADVPLVERIMNLVSFVRDNYSMFFKSEHRNTSEFLNNRTVSLFWPKNIDELAISFQGLDIWSSDLNISKVPFGNSSITPSPPLACATKDYRIATLSSALPEHLVLTPARVACWHSHLYVIHKIANSLKSDNPGAALILEDDVDMEKDIVKQLRSLWPLLPPRWDIIFLGHCWSDERKGRLLMQNTSIEVPPYPQLYTSSSPKCTHAYALSRIGARRLLLHLRYPPFAYSRAIDQAFSWLIESRRLNSFSIVPSLVVQRKIEKSDVVPGFGSKWKDRLINGIFG</sequence>
<evidence type="ECO:0000313" key="2">
    <source>
        <dbReference type="Proteomes" id="UP000724874"/>
    </source>
</evidence>
<dbReference type="EMBL" id="JADNYJ010000014">
    <property type="protein sequence ID" value="KAF8907711.1"/>
    <property type="molecule type" value="Genomic_DNA"/>
</dbReference>
<reference evidence="1" key="1">
    <citation type="submission" date="2020-11" db="EMBL/GenBank/DDBJ databases">
        <authorList>
            <consortium name="DOE Joint Genome Institute"/>
            <person name="Ahrendt S."/>
            <person name="Riley R."/>
            <person name="Andreopoulos W."/>
            <person name="LaButti K."/>
            <person name="Pangilinan J."/>
            <person name="Ruiz-duenas F.J."/>
            <person name="Barrasa J.M."/>
            <person name="Sanchez-Garcia M."/>
            <person name="Camarero S."/>
            <person name="Miyauchi S."/>
            <person name="Serrano A."/>
            <person name="Linde D."/>
            <person name="Babiker R."/>
            <person name="Drula E."/>
            <person name="Ayuso-Fernandez I."/>
            <person name="Pacheco R."/>
            <person name="Padilla G."/>
            <person name="Ferreira P."/>
            <person name="Barriuso J."/>
            <person name="Kellner H."/>
            <person name="Castanera R."/>
            <person name="Alfaro M."/>
            <person name="Ramirez L."/>
            <person name="Pisabarro A.G."/>
            <person name="Kuo A."/>
            <person name="Tritt A."/>
            <person name="Lipzen A."/>
            <person name="He G."/>
            <person name="Yan M."/>
            <person name="Ng V."/>
            <person name="Cullen D."/>
            <person name="Martin F."/>
            <person name="Rosso M.-N."/>
            <person name="Henrissat B."/>
            <person name="Hibbett D."/>
            <person name="Martinez A.T."/>
            <person name="Grigoriev I.V."/>
        </authorList>
    </citation>
    <scope>NUCLEOTIDE SEQUENCE</scope>
    <source>
        <strain evidence="1">AH 44721</strain>
    </source>
</reference>
<gene>
    <name evidence="1" type="ORF">CPB84DRAFT_1822468</name>
</gene>
<name>A0A9P5NVE4_GYMJU</name>
<organism evidence="1 2">
    <name type="scientific">Gymnopilus junonius</name>
    <name type="common">Spectacular rustgill mushroom</name>
    <name type="synonym">Gymnopilus spectabilis subsp. junonius</name>
    <dbReference type="NCBI Taxonomy" id="109634"/>
    <lineage>
        <taxon>Eukaryota</taxon>
        <taxon>Fungi</taxon>
        <taxon>Dikarya</taxon>
        <taxon>Basidiomycota</taxon>
        <taxon>Agaricomycotina</taxon>
        <taxon>Agaricomycetes</taxon>
        <taxon>Agaricomycetidae</taxon>
        <taxon>Agaricales</taxon>
        <taxon>Agaricineae</taxon>
        <taxon>Hymenogastraceae</taxon>
        <taxon>Gymnopilus</taxon>
    </lineage>
</organism>
<evidence type="ECO:0008006" key="3">
    <source>
        <dbReference type="Google" id="ProtNLM"/>
    </source>
</evidence>
<proteinExistence type="predicted"/>
<dbReference type="AlphaFoldDB" id="A0A9P5NVE4"/>
<protein>
    <recommendedName>
        <fullName evidence="3">Glycosyltransferase family 25 protein</fullName>
    </recommendedName>
</protein>
<keyword evidence="2" id="KW-1185">Reference proteome</keyword>
<evidence type="ECO:0000313" key="1">
    <source>
        <dbReference type="EMBL" id="KAF8907711.1"/>
    </source>
</evidence>
<accession>A0A9P5NVE4</accession>
<dbReference type="Proteomes" id="UP000724874">
    <property type="component" value="Unassembled WGS sequence"/>
</dbReference>